<dbReference type="InterPro" id="IPR013149">
    <property type="entry name" value="ADH-like_C"/>
</dbReference>
<evidence type="ECO:0000313" key="3">
    <source>
        <dbReference type="Proteomes" id="UP000468901"/>
    </source>
</evidence>
<dbReference type="InterPro" id="IPR051397">
    <property type="entry name" value="Zn-ADH-like_protein"/>
</dbReference>
<sequence length="334" mass="35919">MKAILCKEYGPPEKLVIEEVPTPEPKKGQVLIEVHSAAVNFPDVLIIENKYQFKPPLPFSPGGEVSGVVTKLGEGVTKVKVGDRVIGSSGWGGFAEELVLDEARVTPIPGEMDYVTASAFLMTYGTSHHALKDRAHLKPGENLLVLGAAGGVGLAAVELGKAMGARVIAAASSEDKLQVCREHGADETILYPTGSLDKDQQKALTDRIKELTGGQGADVVYDPVGGDYSEAALRATNWEGRFLVVGFAAGPIPKVPLNLALLKGCQIVGVFWGAFTGREPARHQENLKELMTWFKEGKLRPHVSRTYKFEEVAQALNDMAARKVKGKIVLVPSR</sequence>
<dbReference type="Gene3D" id="3.40.50.720">
    <property type="entry name" value="NAD(P)-binding Rossmann-like Domain"/>
    <property type="match status" value="1"/>
</dbReference>
<dbReference type="SUPFAM" id="SSF51735">
    <property type="entry name" value="NAD(P)-binding Rossmann-fold domains"/>
    <property type="match status" value="1"/>
</dbReference>
<dbReference type="InterPro" id="IPR011032">
    <property type="entry name" value="GroES-like_sf"/>
</dbReference>
<dbReference type="RefSeq" id="WP_152214681.1">
    <property type="nucleotide sequence ID" value="NZ_JBAQYD010000140.1"/>
</dbReference>
<reference evidence="2 3" key="1">
    <citation type="submission" date="2019-09" db="EMBL/GenBank/DDBJ databases">
        <title>Parvibaculum sedimenti sp. nov., isolated from sediment.</title>
        <authorList>
            <person name="Wang Y."/>
        </authorList>
    </citation>
    <scope>NUCLEOTIDE SEQUENCE [LARGE SCALE GENOMIC DNA]</scope>
    <source>
        <strain evidence="2 3">HXT-9</strain>
    </source>
</reference>
<dbReference type="Gene3D" id="3.90.180.10">
    <property type="entry name" value="Medium-chain alcohol dehydrogenases, catalytic domain"/>
    <property type="match status" value="1"/>
</dbReference>
<dbReference type="InterPro" id="IPR020843">
    <property type="entry name" value="ER"/>
</dbReference>
<accession>A0A6N6VMI1</accession>
<dbReference type="GO" id="GO:0016491">
    <property type="term" value="F:oxidoreductase activity"/>
    <property type="evidence" value="ECO:0007669"/>
    <property type="project" value="InterPro"/>
</dbReference>
<evidence type="ECO:0000313" key="2">
    <source>
        <dbReference type="EMBL" id="KAB7742259.1"/>
    </source>
</evidence>
<gene>
    <name evidence="2" type="ORF">F2P47_03055</name>
</gene>
<proteinExistence type="predicted"/>
<dbReference type="AlphaFoldDB" id="A0A6N6VMI1"/>
<dbReference type="InterPro" id="IPR036291">
    <property type="entry name" value="NAD(P)-bd_dom_sf"/>
</dbReference>
<dbReference type="Proteomes" id="UP000468901">
    <property type="component" value="Unassembled WGS sequence"/>
</dbReference>
<dbReference type="PANTHER" id="PTHR43677:SF4">
    <property type="entry name" value="QUINONE OXIDOREDUCTASE-LIKE PROTEIN 2"/>
    <property type="match status" value="1"/>
</dbReference>
<dbReference type="CDD" id="cd08241">
    <property type="entry name" value="QOR1"/>
    <property type="match status" value="1"/>
</dbReference>
<organism evidence="2 3">
    <name type="scientific">Parvibaculum sedimenti</name>
    <dbReference type="NCBI Taxonomy" id="2608632"/>
    <lineage>
        <taxon>Bacteria</taxon>
        <taxon>Pseudomonadati</taxon>
        <taxon>Pseudomonadota</taxon>
        <taxon>Alphaproteobacteria</taxon>
        <taxon>Hyphomicrobiales</taxon>
        <taxon>Parvibaculaceae</taxon>
        <taxon>Parvibaculum</taxon>
    </lineage>
</organism>
<dbReference type="Pfam" id="PF00107">
    <property type="entry name" value="ADH_zinc_N"/>
    <property type="match status" value="1"/>
</dbReference>
<name>A0A6N6VMI1_9HYPH</name>
<evidence type="ECO:0000259" key="1">
    <source>
        <dbReference type="SMART" id="SM00829"/>
    </source>
</evidence>
<dbReference type="SUPFAM" id="SSF50129">
    <property type="entry name" value="GroES-like"/>
    <property type="match status" value="1"/>
</dbReference>
<protein>
    <submittedName>
        <fullName evidence="2">Zinc-binding dehydrogenase</fullName>
    </submittedName>
</protein>
<feature type="domain" description="Enoyl reductase (ER)" evidence="1">
    <location>
        <begin position="10"/>
        <end position="330"/>
    </location>
</feature>
<comment type="caution">
    <text evidence="2">The sequence shown here is derived from an EMBL/GenBank/DDBJ whole genome shotgun (WGS) entry which is preliminary data.</text>
</comment>
<dbReference type="EMBL" id="WESC01000002">
    <property type="protein sequence ID" value="KAB7742259.1"/>
    <property type="molecule type" value="Genomic_DNA"/>
</dbReference>
<dbReference type="InterPro" id="IPR013154">
    <property type="entry name" value="ADH-like_N"/>
</dbReference>
<dbReference type="Pfam" id="PF08240">
    <property type="entry name" value="ADH_N"/>
    <property type="match status" value="1"/>
</dbReference>
<dbReference type="PANTHER" id="PTHR43677">
    <property type="entry name" value="SHORT-CHAIN DEHYDROGENASE/REDUCTASE"/>
    <property type="match status" value="1"/>
</dbReference>
<keyword evidence="3" id="KW-1185">Reference proteome</keyword>
<dbReference type="SMART" id="SM00829">
    <property type="entry name" value="PKS_ER"/>
    <property type="match status" value="1"/>
</dbReference>